<evidence type="ECO:0000313" key="1">
    <source>
        <dbReference type="EMBL" id="MBB5365218.1"/>
    </source>
</evidence>
<sequence length="70" mass="7694">MPADGSKSISADDLSRLLTQAQHVYDETRDLCNAEGTGPQLENEYTYPELMAPWKDPLARTFCAAECLGS</sequence>
<comment type="caution">
    <text evidence="1">The sequence shown here is derived from an EMBL/GenBank/DDBJ whole genome shotgun (WGS) entry which is preliminary data.</text>
</comment>
<reference evidence="1 2" key="1">
    <citation type="submission" date="2020-08" db="EMBL/GenBank/DDBJ databases">
        <title>Genomic Encyclopedia of Type Strains, Phase IV (KMG-IV): sequencing the most valuable type-strain genomes for metagenomic binning, comparative biology and taxonomic classification.</title>
        <authorList>
            <person name="Goeker M."/>
        </authorList>
    </citation>
    <scope>NUCLEOTIDE SEQUENCE [LARGE SCALE GENOMIC DNA]</scope>
    <source>
        <strain evidence="1 2">DSM 27939</strain>
    </source>
</reference>
<proteinExistence type="predicted"/>
<dbReference type="EMBL" id="JACHFL010000016">
    <property type="protein sequence ID" value="MBB5365218.1"/>
    <property type="molecule type" value="Genomic_DNA"/>
</dbReference>
<accession>A0A7W8NHW7</accession>
<gene>
    <name evidence="1" type="ORF">HNQ08_004339</name>
</gene>
<protein>
    <submittedName>
        <fullName evidence="1">Uncharacterized protein</fullName>
    </submittedName>
</protein>
<keyword evidence="2" id="KW-1185">Reference proteome</keyword>
<organism evidence="1 2">
    <name type="scientific">Deinococcus humi</name>
    <dbReference type="NCBI Taxonomy" id="662880"/>
    <lineage>
        <taxon>Bacteria</taxon>
        <taxon>Thermotogati</taxon>
        <taxon>Deinococcota</taxon>
        <taxon>Deinococci</taxon>
        <taxon>Deinococcales</taxon>
        <taxon>Deinococcaceae</taxon>
        <taxon>Deinococcus</taxon>
    </lineage>
</organism>
<name>A0A7W8NHW7_9DEIO</name>
<evidence type="ECO:0000313" key="2">
    <source>
        <dbReference type="Proteomes" id="UP000552709"/>
    </source>
</evidence>
<dbReference type="Proteomes" id="UP000552709">
    <property type="component" value="Unassembled WGS sequence"/>
</dbReference>
<dbReference type="AlphaFoldDB" id="A0A7W8NHW7"/>